<evidence type="ECO:0000313" key="7">
    <source>
        <dbReference type="Proteomes" id="UP001150941"/>
    </source>
</evidence>
<evidence type="ECO:0000256" key="3">
    <source>
        <dbReference type="ARBA" id="ARBA00044493"/>
    </source>
</evidence>
<gene>
    <name evidence="6" type="ORF">N7468_004503</name>
</gene>
<name>A0A9W9P8F5_9EURO</name>
<dbReference type="GeneID" id="83201103"/>
<dbReference type="RefSeq" id="XP_058332803.1">
    <property type="nucleotide sequence ID" value="XM_058473800.1"/>
</dbReference>
<comment type="function">
    <text evidence="3">Regulates mitochondrial small subunit maturation by controlling 15S rRNA 5'-end processing. Localizes to the 5' precursor of the 15S rRNA in a position that is subsequently occupied by mS47 in the mature yeast mtSSU. Uses structure and sequence-specific RNA recognition, binding to a single-stranded region of the precursor and specifically recognizing bases -6 to -1. The exchange of Ccm1 for mS47 is coupled to the irreversible removal of precursor rRNA that is accompanied by conformational changes of the mitoribosomal proteins uS5m and mS26. These conformational changes signal completion of 5'-end rRNA processing through protection of the mature 5'-end of the 15S rRNA and stabilization of mS47. The removal of the 5' precursor together with the dissociation of Ccm1 may be catalyzed by the 5'-3' exoribonuclease Pet127. Involved in the specific removal of group I introns in mitochondrial encoded transcripts.</text>
</comment>
<sequence length="603" mass="67822">MQRLLGRLEDTPPRKSPVPAKVREIKVLEEVVVRFAGTLRKGVLENIWFESIRHGCRVHVLSAKEGDGFYRRVILSGTERATALVAAQFIRAHDSLIIGTPSDESIIPLVASRAALHASRAEPDGSPVIRKIWDDSSLGDDLSSSSHRRPPIKSVADFATYIGRLTNDYSPTGQSGNESTQPYKQASSVIGRHAIASRLVAEFQREANAKYLSSAALNQALEYLVQVDQLKQARMVFSKAEHVVTTHTFNILLEAAAKRRDLRGFERLLRAMFQSRIRPTGKTWMALLTALVNPNVKARLIKEMAERGHLKDPNIVRGALQMTIHDSLFLHLEGGGDIITFISLIAKTFGANWFTPPLLGQMFQATSDLRDHRAAGQLLEYCLDRKFIINDSILHSVLGMCHNNSFATAHFTLRCMGSPTFKMTPRLFERVFFIFYKTRKLNACRVLWQYACLTDCLTVAMKHAVRNDLTHPVPLTEAAPPGKWGRIFPFLVSKVILGVNPTFELEESIKEDLPPEFHENPLRYFTDEHMYTDRDSQDPFSVRLAWALLNHDIQAGQNSVPLYSLPIMLEAATALDREWGTKPKSLEWALQNAINVPVAHVLY</sequence>
<dbReference type="EMBL" id="JAPQKS010000003">
    <property type="protein sequence ID" value="KAJ5239884.1"/>
    <property type="molecule type" value="Genomic_DNA"/>
</dbReference>
<evidence type="ECO:0000256" key="4">
    <source>
        <dbReference type="ARBA" id="ARBA00044511"/>
    </source>
</evidence>
<dbReference type="InterPro" id="IPR011990">
    <property type="entry name" value="TPR-like_helical_dom_sf"/>
</dbReference>
<dbReference type="Gene3D" id="1.25.40.10">
    <property type="entry name" value="Tetratricopeptide repeat domain"/>
    <property type="match status" value="1"/>
</dbReference>
<dbReference type="PANTHER" id="PTHR47447:SF17">
    <property type="entry name" value="OS12G0638900 PROTEIN"/>
    <property type="match status" value="1"/>
</dbReference>
<dbReference type="PANTHER" id="PTHR47447">
    <property type="entry name" value="OS03G0856100 PROTEIN"/>
    <property type="match status" value="1"/>
</dbReference>
<reference evidence="6" key="2">
    <citation type="journal article" date="2023" name="IMA Fungus">
        <title>Comparative genomic study of the Penicillium genus elucidates a diverse pangenome and 15 lateral gene transfer events.</title>
        <authorList>
            <person name="Petersen C."/>
            <person name="Sorensen T."/>
            <person name="Nielsen M.R."/>
            <person name="Sondergaard T.E."/>
            <person name="Sorensen J.L."/>
            <person name="Fitzpatrick D.A."/>
            <person name="Frisvad J.C."/>
            <person name="Nielsen K.L."/>
        </authorList>
    </citation>
    <scope>NUCLEOTIDE SEQUENCE</scope>
    <source>
        <strain evidence="6">IBT 19713</strain>
    </source>
</reference>
<evidence type="ECO:0000256" key="5">
    <source>
        <dbReference type="PROSITE-ProRule" id="PRU00708"/>
    </source>
</evidence>
<protein>
    <submittedName>
        <fullName evidence="6">Uncharacterized protein</fullName>
    </submittedName>
</protein>
<organism evidence="6 7">
    <name type="scientific">Penicillium chermesinum</name>
    <dbReference type="NCBI Taxonomy" id="63820"/>
    <lineage>
        <taxon>Eukaryota</taxon>
        <taxon>Fungi</taxon>
        <taxon>Dikarya</taxon>
        <taxon>Ascomycota</taxon>
        <taxon>Pezizomycotina</taxon>
        <taxon>Eurotiomycetes</taxon>
        <taxon>Eurotiomycetidae</taxon>
        <taxon>Eurotiales</taxon>
        <taxon>Aspergillaceae</taxon>
        <taxon>Penicillium</taxon>
    </lineage>
</organism>
<comment type="subunit">
    <text evidence="4">Binds to mitochondrial small subunit 15S rRNA.</text>
</comment>
<keyword evidence="2" id="KW-0677">Repeat</keyword>
<comment type="caution">
    <text evidence="6">The sequence shown here is derived from an EMBL/GenBank/DDBJ whole genome shotgun (WGS) entry which is preliminary data.</text>
</comment>
<dbReference type="AlphaFoldDB" id="A0A9W9P8F5"/>
<evidence type="ECO:0000256" key="1">
    <source>
        <dbReference type="ARBA" id="ARBA00006192"/>
    </source>
</evidence>
<feature type="repeat" description="PPR" evidence="5">
    <location>
        <begin position="245"/>
        <end position="279"/>
    </location>
</feature>
<accession>A0A9W9P8F5</accession>
<comment type="similarity">
    <text evidence="1">Belongs to the CCM1 family.</text>
</comment>
<evidence type="ECO:0000256" key="2">
    <source>
        <dbReference type="ARBA" id="ARBA00022737"/>
    </source>
</evidence>
<proteinExistence type="inferred from homology"/>
<dbReference type="OrthoDB" id="72441at2759"/>
<dbReference type="Proteomes" id="UP001150941">
    <property type="component" value="Unassembled WGS sequence"/>
</dbReference>
<dbReference type="InterPro" id="IPR002885">
    <property type="entry name" value="PPR_rpt"/>
</dbReference>
<evidence type="ECO:0000313" key="6">
    <source>
        <dbReference type="EMBL" id="KAJ5239884.1"/>
    </source>
</evidence>
<reference evidence="6" key="1">
    <citation type="submission" date="2022-11" db="EMBL/GenBank/DDBJ databases">
        <authorList>
            <person name="Petersen C."/>
        </authorList>
    </citation>
    <scope>NUCLEOTIDE SEQUENCE</scope>
    <source>
        <strain evidence="6">IBT 19713</strain>
    </source>
</reference>
<keyword evidence="7" id="KW-1185">Reference proteome</keyword>
<dbReference type="PROSITE" id="PS51375">
    <property type="entry name" value="PPR"/>
    <property type="match status" value="1"/>
</dbReference>